<dbReference type="PROSITE" id="PS50928">
    <property type="entry name" value="ABC_TM1"/>
    <property type="match status" value="1"/>
</dbReference>
<feature type="transmembrane region" description="Helical" evidence="7">
    <location>
        <begin position="259"/>
        <end position="281"/>
    </location>
</feature>
<dbReference type="GO" id="GO:0055085">
    <property type="term" value="P:transmembrane transport"/>
    <property type="evidence" value="ECO:0007669"/>
    <property type="project" value="InterPro"/>
</dbReference>
<evidence type="ECO:0000256" key="1">
    <source>
        <dbReference type="ARBA" id="ARBA00004651"/>
    </source>
</evidence>
<dbReference type="PANTHER" id="PTHR43386">
    <property type="entry name" value="OLIGOPEPTIDE TRANSPORT SYSTEM PERMEASE PROTEIN APPC"/>
    <property type="match status" value="1"/>
</dbReference>
<evidence type="ECO:0000313" key="10">
    <source>
        <dbReference type="Proteomes" id="UP000255165"/>
    </source>
</evidence>
<dbReference type="InterPro" id="IPR050366">
    <property type="entry name" value="BP-dependent_transpt_permease"/>
</dbReference>
<feature type="transmembrane region" description="Helical" evidence="7">
    <location>
        <begin position="94"/>
        <end position="123"/>
    </location>
</feature>
<dbReference type="RefSeq" id="WP_115216941.1">
    <property type="nucleotide sequence ID" value="NZ_QKWJ01000193.1"/>
</dbReference>
<evidence type="ECO:0000256" key="2">
    <source>
        <dbReference type="ARBA" id="ARBA00022448"/>
    </source>
</evidence>
<feature type="transmembrane region" description="Helical" evidence="7">
    <location>
        <begin position="143"/>
        <end position="167"/>
    </location>
</feature>
<evidence type="ECO:0000256" key="7">
    <source>
        <dbReference type="RuleBase" id="RU363032"/>
    </source>
</evidence>
<dbReference type="InterPro" id="IPR035906">
    <property type="entry name" value="MetI-like_sf"/>
</dbReference>
<gene>
    <name evidence="9" type="ORF">DN412_42425</name>
</gene>
<feature type="transmembrane region" description="Helical" evidence="7">
    <location>
        <begin position="30"/>
        <end position="53"/>
    </location>
</feature>
<comment type="caution">
    <text evidence="9">The sequence shown here is derived from an EMBL/GenBank/DDBJ whole genome shotgun (WGS) entry which is preliminary data.</text>
</comment>
<dbReference type="AlphaFoldDB" id="A0A370MW94"/>
<dbReference type="SUPFAM" id="SSF161098">
    <property type="entry name" value="MetI-like"/>
    <property type="match status" value="1"/>
</dbReference>
<dbReference type="Proteomes" id="UP000255165">
    <property type="component" value="Unassembled WGS sequence"/>
</dbReference>
<keyword evidence="4 7" id="KW-0812">Transmembrane</keyword>
<evidence type="ECO:0000256" key="3">
    <source>
        <dbReference type="ARBA" id="ARBA00022475"/>
    </source>
</evidence>
<dbReference type="EMBL" id="QKWJ01000193">
    <property type="protein sequence ID" value="RDJ97457.1"/>
    <property type="molecule type" value="Genomic_DNA"/>
</dbReference>
<name>A0A370MW94_9BURK</name>
<keyword evidence="2 7" id="KW-0813">Transport</keyword>
<dbReference type="GO" id="GO:0005886">
    <property type="term" value="C:plasma membrane"/>
    <property type="evidence" value="ECO:0007669"/>
    <property type="project" value="UniProtKB-SubCell"/>
</dbReference>
<evidence type="ECO:0000256" key="6">
    <source>
        <dbReference type="ARBA" id="ARBA00023136"/>
    </source>
</evidence>
<keyword evidence="5 7" id="KW-1133">Transmembrane helix</keyword>
<evidence type="ECO:0000259" key="8">
    <source>
        <dbReference type="PROSITE" id="PS50928"/>
    </source>
</evidence>
<dbReference type="Pfam" id="PF00528">
    <property type="entry name" value="BPD_transp_1"/>
    <property type="match status" value="1"/>
</dbReference>
<protein>
    <submittedName>
        <fullName evidence="9">ABC transporter permease</fullName>
    </submittedName>
</protein>
<keyword evidence="10" id="KW-1185">Reference proteome</keyword>
<accession>A0A370MW94</accession>
<feature type="transmembrane region" description="Helical" evidence="7">
    <location>
        <begin position="221"/>
        <end position="239"/>
    </location>
</feature>
<evidence type="ECO:0000256" key="4">
    <source>
        <dbReference type="ARBA" id="ARBA00022692"/>
    </source>
</evidence>
<keyword evidence="6 7" id="KW-0472">Membrane</keyword>
<dbReference type="PANTHER" id="PTHR43386:SF25">
    <property type="entry name" value="PEPTIDE ABC TRANSPORTER PERMEASE PROTEIN"/>
    <property type="match status" value="1"/>
</dbReference>
<keyword evidence="3" id="KW-1003">Cell membrane</keyword>
<organism evidence="9 10">
    <name type="scientific">Cupriavidus lacunae</name>
    <dbReference type="NCBI Taxonomy" id="2666307"/>
    <lineage>
        <taxon>Bacteria</taxon>
        <taxon>Pseudomonadati</taxon>
        <taxon>Pseudomonadota</taxon>
        <taxon>Betaproteobacteria</taxon>
        <taxon>Burkholderiales</taxon>
        <taxon>Burkholderiaceae</taxon>
        <taxon>Cupriavidus</taxon>
    </lineage>
</organism>
<sequence>MSPTSDTHATPAVSAPDQGCRRPRLPRLGITGWIGCLILIGWLIAAMVGPILISHDGTPTGEIQVFGPISVQHWLGTDYLGRDMLTRVILGARYTVCVALVSTLCASGIGITLALLATVSGRWIDAGLSRGLDTLTAIPSKMFALIMVAAFGSSVWMLALTAAIIYVPGAYRIARSLAVNINAMDYVTVARTRGEGTAYIMRQEILPNILGPMLADLGLRFVYVVLLLASLSFLGLGIQPPDADWGSLVRENIGALSEGSMAVVAPALAIASLTLAVNLVIDNLPGRSARNGVK</sequence>
<evidence type="ECO:0000313" key="9">
    <source>
        <dbReference type="EMBL" id="RDJ97457.1"/>
    </source>
</evidence>
<feature type="domain" description="ABC transmembrane type-1" evidence="8">
    <location>
        <begin position="92"/>
        <end position="281"/>
    </location>
</feature>
<reference evidence="10" key="1">
    <citation type="submission" date="2018-06" db="EMBL/GenBank/DDBJ databases">
        <authorList>
            <person name="Feng T."/>
            <person name="Jeon C.O."/>
        </authorList>
    </citation>
    <scope>NUCLEOTIDE SEQUENCE [LARGE SCALE GENOMIC DNA]</scope>
    <source>
        <strain evidence="10">S23</strain>
    </source>
</reference>
<comment type="similarity">
    <text evidence="7">Belongs to the binding-protein-dependent transport system permease family.</text>
</comment>
<proteinExistence type="inferred from homology"/>
<dbReference type="Gene3D" id="1.10.3720.10">
    <property type="entry name" value="MetI-like"/>
    <property type="match status" value="1"/>
</dbReference>
<evidence type="ECO:0000256" key="5">
    <source>
        <dbReference type="ARBA" id="ARBA00022989"/>
    </source>
</evidence>
<dbReference type="InterPro" id="IPR000515">
    <property type="entry name" value="MetI-like"/>
</dbReference>
<comment type="subcellular location">
    <subcellularLocation>
        <location evidence="1 7">Cell membrane</location>
        <topology evidence="1 7">Multi-pass membrane protein</topology>
    </subcellularLocation>
</comment>
<dbReference type="CDD" id="cd06261">
    <property type="entry name" value="TM_PBP2"/>
    <property type="match status" value="1"/>
</dbReference>